<organism evidence="1">
    <name type="scientific">Marseillevirus LCMAC101</name>
    <dbReference type="NCBI Taxonomy" id="2506602"/>
    <lineage>
        <taxon>Viruses</taxon>
        <taxon>Varidnaviria</taxon>
        <taxon>Bamfordvirae</taxon>
        <taxon>Nucleocytoviricota</taxon>
        <taxon>Megaviricetes</taxon>
        <taxon>Pimascovirales</taxon>
        <taxon>Pimascovirales incertae sedis</taxon>
        <taxon>Marseilleviridae</taxon>
    </lineage>
</organism>
<proteinExistence type="predicted"/>
<evidence type="ECO:0000313" key="1">
    <source>
        <dbReference type="EMBL" id="QBK85790.1"/>
    </source>
</evidence>
<protein>
    <submittedName>
        <fullName evidence="1">Uncharacterized protein</fullName>
    </submittedName>
</protein>
<dbReference type="EMBL" id="MK500327">
    <property type="protein sequence ID" value="QBK85790.1"/>
    <property type="molecule type" value="Genomic_DNA"/>
</dbReference>
<accession>A0A481YS62</accession>
<sequence>MASKLREDLPSRPDRRYDRETIKIFNEHRKEYRENVKLAKSLYGSIAAIIDEDCDQYEGETKMFIMMVKSGKNGQMLIKHSPKEKNGEYFIRLNRKADIITAFYIPKDLEWMKFTTNQMTIGTFCGEPIEIDLETILAESLTVPDVNDHFLEIILWKSRQGKYGVAHSQEEELTIDGVTYKRVIFIQPMFPLTSTPFCDHYIYLSDKRDIYIETGMALTELRNELCNSHMLAWCEDKTDQMPLVRIRDGSMVKLFDGKKVEDELEINKELFDTLSCNIPNDILSTDVNIGDPNIFKA</sequence>
<gene>
    <name evidence="1" type="ORF">LCMAC101_03850</name>
</gene>
<reference evidence="1" key="1">
    <citation type="journal article" date="2019" name="MBio">
        <title>Virus Genomes from Deep Sea Sediments Expand the Ocean Megavirome and Support Independent Origins of Viral Gigantism.</title>
        <authorList>
            <person name="Backstrom D."/>
            <person name="Yutin N."/>
            <person name="Jorgensen S.L."/>
            <person name="Dharamshi J."/>
            <person name="Homa F."/>
            <person name="Zaremba-Niedwiedzka K."/>
            <person name="Spang A."/>
            <person name="Wolf Y.I."/>
            <person name="Koonin E.V."/>
            <person name="Ettema T.J."/>
        </authorList>
    </citation>
    <scope>NUCLEOTIDE SEQUENCE</scope>
</reference>
<name>A0A481YS62_9VIRU</name>